<reference evidence="3 4" key="1">
    <citation type="journal article" date="2012" name="New Phytol.">
        <title>Insight into trade-off between wood decay and parasitism from the genome of a fungal forest pathogen.</title>
        <authorList>
            <person name="Olson A."/>
            <person name="Aerts A."/>
            <person name="Asiegbu F."/>
            <person name="Belbahri L."/>
            <person name="Bouzid O."/>
            <person name="Broberg A."/>
            <person name="Canback B."/>
            <person name="Coutinho P.M."/>
            <person name="Cullen D."/>
            <person name="Dalman K."/>
            <person name="Deflorio G."/>
            <person name="van Diepen L.T."/>
            <person name="Dunand C."/>
            <person name="Duplessis S."/>
            <person name="Durling M."/>
            <person name="Gonthier P."/>
            <person name="Grimwood J."/>
            <person name="Fossdal C.G."/>
            <person name="Hansson D."/>
            <person name="Henrissat B."/>
            <person name="Hietala A."/>
            <person name="Himmelstrand K."/>
            <person name="Hoffmeister D."/>
            <person name="Hogberg N."/>
            <person name="James T.Y."/>
            <person name="Karlsson M."/>
            <person name="Kohler A."/>
            <person name="Kues U."/>
            <person name="Lee Y.H."/>
            <person name="Lin Y.C."/>
            <person name="Lind M."/>
            <person name="Lindquist E."/>
            <person name="Lombard V."/>
            <person name="Lucas S."/>
            <person name="Lunden K."/>
            <person name="Morin E."/>
            <person name="Murat C."/>
            <person name="Park J."/>
            <person name="Raffaello T."/>
            <person name="Rouze P."/>
            <person name="Salamov A."/>
            <person name="Schmutz J."/>
            <person name="Solheim H."/>
            <person name="Stahlberg J."/>
            <person name="Velez H."/>
            <person name="de Vries R.P."/>
            <person name="Wiebenga A."/>
            <person name="Woodward S."/>
            <person name="Yakovlev I."/>
            <person name="Garbelotto M."/>
            <person name="Martin F."/>
            <person name="Grigoriev I.V."/>
            <person name="Stenlid J."/>
        </authorList>
    </citation>
    <scope>NUCLEOTIDE SEQUENCE [LARGE SCALE GENOMIC DNA]</scope>
    <source>
        <strain evidence="3 4">TC 32-1</strain>
    </source>
</reference>
<evidence type="ECO:0000256" key="2">
    <source>
        <dbReference type="SAM" id="SignalP"/>
    </source>
</evidence>
<dbReference type="Proteomes" id="UP000030671">
    <property type="component" value="Unassembled WGS sequence"/>
</dbReference>
<protein>
    <recommendedName>
        <fullName evidence="5">Secreted protein</fullName>
    </recommendedName>
</protein>
<dbReference type="GeneID" id="20665916"/>
<dbReference type="HOGENOM" id="CLU_1408944_0_0_1"/>
<evidence type="ECO:0000313" key="4">
    <source>
        <dbReference type="Proteomes" id="UP000030671"/>
    </source>
</evidence>
<accession>W4K2D0</accession>
<evidence type="ECO:0000313" key="3">
    <source>
        <dbReference type="EMBL" id="ETW79879.1"/>
    </source>
</evidence>
<dbReference type="RefSeq" id="XP_009548417.1">
    <property type="nucleotide sequence ID" value="XM_009550122.1"/>
</dbReference>
<evidence type="ECO:0000256" key="1">
    <source>
        <dbReference type="SAM" id="MobiDB-lite"/>
    </source>
</evidence>
<feature type="region of interest" description="Disordered" evidence="1">
    <location>
        <begin position="47"/>
        <end position="73"/>
    </location>
</feature>
<organism evidence="3 4">
    <name type="scientific">Heterobasidion irregulare (strain TC 32-1)</name>
    <dbReference type="NCBI Taxonomy" id="747525"/>
    <lineage>
        <taxon>Eukaryota</taxon>
        <taxon>Fungi</taxon>
        <taxon>Dikarya</taxon>
        <taxon>Basidiomycota</taxon>
        <taxon>Agaricomycotina</taxon>
        <taxon>Agaricomycetes</taxon>
        <taxon>Russulales</taxon>
        <taxon>Bondarzewiaceae</taxon>
        <taxon>Heterobasidion</taxon>
        <taxon>Heterobasidion annosum species complex</taxon>
    </lineage>
</organism>
<dbReference type="AlphaFoldDB" id="W4K2D0"/>
<dbReference type="KEGG" id="hir:HETIRDRAFT_103544"/>
<dbReference type="InParanoid" id="W4K2D0"/>
<name>W4K2D0_HETIT</name>
<proteinExistence type="predicted"/>
<gene>
    <name evidence="3" type="ORF">HETIRDRAFT_103544</name>
</gene>
<sequence>MVMWCVLALVQGQTVFVSSAHIAILTKRLSSSTVNPRHYRRPILPPLRARSELHPKQTHPAFAPRPRPNPGGAHTRVLSAFVTTRSATCLRARYAASCDGIKPVLELACRSVSSIARLRFGGLKSLPAASRGRILLAVIPKRHTRAYHILRRSNSKATAQMAEESVKKGNMRSFDVDAPPPFDGRWTRTDLTN</sequence>
<feature type="chain" id="PRO_5004845148" description="Secreted protein" evidence="2">
    <location>
        <begin position="20"/>
        <end position="193"/>
    </location>
</feature>
<feature type="signal peptide" evidence="2">
    <location>
        <begin position="1"/>
        <end position="19"/>
    </location>
</feature>
<keyword evidence="4" id="KW-1185">Reference proteome</keyword>
<evidence type="ECO:0008006" key="5">
    <source>
        <dbReference type="Google" id="ProtNLM"/>
    </source>
</evidence>
<keyword evidence="2" id="KW-0732">Signal</keyword>
<dbReference type="EMBL" id="KI925460">
    <property type="protein sequence ID" value="ETW79879.1"/>
    <property type="molecule type" value="Genomic_DNA"/>
</dbReference>